<feature type="region of interest" description="Disordered" evidence="3">
    <location>
        <begin position="1"/>
        <end position="35"/>
    </location>
</feature>
<evidence type="ECO:0000256" key="1">
    <source>
        <dbReference type="ARBA" id="ARBA00022676"/>
    </source>
</evidence>
<evidence type="ECO:0000256" key="3">
    <source>
        <dbReference type="SAM" id="MobiDB-lite"/>
    </source>
</evidence>
<dbReference type="Gene3D" id="3.40.50.2000">
    <property type="entry name" value="Glycogen Phosphorylase B"/>
    <property type="match status" value="2"/>
</dbReference>
<dbReference type="Pfam" id="PF13439">
    <property type="entry name" value="Glyco_transf_4"/>
    <property type="match status" value="1"/>
</dbReference>
<dbReference type="Proteomes" id="UP000002219">
    <property type="component" value="Chromosome 1"/>
</dbReference>
<dbReference type="GO" id="GO:0016758">
    <property type="term" value="F:hexosyltransferase activity"/>
    <property type="evidence" value="ECO:0007669"/>
    <property type="project" value="TreeGrafter"/>
</dbReference>
<evidence type="ECO:0000313" key="7">
    <source>
        <dbReference type="Proteomes" id="UP000002219"/>
    </source>
</evidence>
<gene>
    <name evidence="6" type="ordered locus">Ndas_0584</name>
</gene>
<protein>
    <submittedName>
        <fullName evidence="6">Glycosyl transferase group 1</fullName>
    </submittedName>
</protein>
<sequence>MPSAAPRTAADHASARVPAAGHRAPAAHTPPLDRVLPADARGPLRVAIVTESFLPQVNGVTNSVCRVADLLAARGHEALVLAPGPGPSSYAGFPVVRLPSVPLPFYRDFSVGLPARRVMTAAIRAFAPDVLHLASPALLGAAAVETARRWALPTVAVFQTDLPGFAGRYRLPGGDALWSLLRRTHAAVDRTLAPSSATMEALSARGFPRLDLWRRGVDAQRFSPAHRDEELRRGLAPHGETIVGYVGRLARDKRVEMLEHVSRLRGIRLVVVGDGPERARLRRRLPDAVFTGQRTGGDLSRLYASMDVFVHTGADETFCQAVQEALASGVPVVAPASGGPLDLVVPEHNGLLYAPDSVRELRVAVGRLAHNRQVRERMARGARPSVEHRTWEAVGEQLLDHYRAVIASSAELAAREAGAEGAPSGPR</sequence>
<dbReference type="PANTHER" id="PTHR45947:SF3">
    <property type="entry name" value="SULFOQUINOVOSYL TRANSFERASE SQD2"/>
    <property type="match status" value="1"/>
</dbReference>
<evidence type="ECO:0000256" key="2">
    <source>
        <dbReference type="ARBA" id="ARBA00022679"/>
    </source>
</evidence>
<dbReference type="STRING" id="446468.Ndas_0584"/>
<dbReference type="HOGENOM" id="CLU_009583_2_0_11"/>
<dbReference type="CDD" id="cd03814">
    <property type="entry name" value="GT4-like"/>
    <property type="match status" value="1"/>
</dbReference>
<dbReference type="SUPFAM" id="SSF53756">
    <property type="entry name" value="UDP-Glycosyltransferase/glycogen phosphorylase"/>
    <property type="match status" value="1"/>
</dbReference>
<dbReference type="InterPro" id="IPR028098">
    <property type="entry name" value="Glyco_trans_4-like_N"/>
</dbReference>
<feature type="domain" description="Glycosyl transferase family 1" evidence="4">
    <location>
        <begin position="228"/>
        <end position="383"/>
    </location>
</feature>
<keyword evidence="7" id="KW-1185">Reference proteome</keyword>
<dbReference type="EMBL" id="CP002040">
    <property type="protein sequence ID" value="ADH66031.1"/>
    <property type="molecule type" value="Genomic_DNA"/>
</dbReference>
<feature type="domain" description="Glycosyltransferase subfamily 4-like N-terminal" evidence="5">
    <location>
        <begin position="57"/>
        <end position="221"/>
    </location>
</feature>
<dbReference type="PANTHER" id="PTHR45947">
    <property type="entry name" value="SULFOQUINOVOSYL TRANSFERASE SQD2"/>
    <property type="match status" value="1"/>
</dbReference>
<organism evidence="6 7">
    <name type="scientific">Nocardiopsis dassonvillei (strain ATCC 23218 / DSM 43111 / CIP 107115 / JCM 7437 / KCTC 9190 / NBRC 14626 / NCTC 10488 / NRRL B-5397 / IMRU 509)</name>
    <name type="common">Actinomadura dassonvillei</name>
    <dbReference type="NCBI Taxonomy" id="446468"/>
    <lineage>
        <taxon>Bacteria</taxon>
        <taxon>Bacillati</taxon>
        <taxon>Actinomycetota</taxon>
        <taxon>Actinomycetes</taxon>
        <taxon>Streptosporangiales</taxon>
        <taxon>Nocardiopsidaceae</taxon>
        <taxon>Nocardiopsis</taxon>
    </lineage>
</organism>
<evidence type="ECO:0000259" key="4">
    <source>
        <dbReference type="Pfam" id="PF00534"/>
    </source>
</evidence>
<evidence type="ECO:0000313" key="6">
    <source>
        <dbReference type="EMBL" id="ADH66031.1"/>
    </source>
</evidence>
<name>D7AXF7_NOCDD</name>
<dbReference type="InterPro" id="IPR050194">
    <property type="entry name" value="Glycosyltransferase_grp1"/>
</dbReference>
<dbReference type="Pfam" id="PF00534">
    <property type="entry name" value="Glycos_transf_1"/>
    <property type="match status" value="1"/>
</dbReference>
<keyword evidence="2 6" id="KW-0808">Transferase</keyword>
<dbReference type="AlphaFoldDB" id="D7AXF7"/>
<dbReference type="KEGG" id="nda:Ndas_0584"/>
<dbReference type="eggNOG" id="COG0438">
    <property type="taxonomic scope" value="Bacteria"/>
</dbReference>
<keyword evidence="1" id="KW-0328">Glycosyltransferase</keyword>
<accession>D7AXF7</accession>
<dbReference type="InterPro" id="IPR001296">
    <property type="entry name" value="Glyco_trans_1"/>
</dbReference>
<dbReference type="CAZy" id="GT4">
    <property type="family name" value="Glycosyltransferase Family 4"/>
</dbReference>
<dbReference type="GO" id="GO:1901137">
    <property type="term" value="P:carbohydrate derivative biosynthetic process"/>
    <property type="evidence" value="ECO:0007669"/>
    <property type="project" value="UniProtKB-ARBA"/>
</dbReference>
<evidence type="ECO:0000259" key="5">
    <source>
        <dbReference type="Pfam" id="PF13439"/>
    </source>
</evidence>
<reference evidence="6 7" key="1">
    <citation type="journal article" date="2010" name="Stand. Genomic Sci.">
        <title>Complete genome sequence of Nocardiopsis dassonvillei type strain (IMRU 509).</title>
        <authorList>
            <person name="Sun H."/>
            <person name="Lapidus A."/>
            <person name="Nolan M."/>
            <person name="Lucas S."/>
            <person name="Del Rio T.G."/>
            <person name="Tice H."/>
            <person name="Cheng J.F."/>
            <person name="Tapia R."/>
            <person name="Han C."/>
            <person name="Goodwin L."/>
            <person name="Pitluck S."/>
            <person name="Pagani I."/>
            <person name="Ivanova N."/>
            <person name="Mavromatis K."/>
            <person name="Mikhailova N."/>
            <person name="Pati A."/>
            <person name="Chen A."/>
            <person name="Palaniappan K."/>
            <person name="Land M."/>
            <person name="Hauser L."/>
            <person name="Chang Y.J."/>
            <person name="Jeffries C.D."/>
            <person name="Djao O.D."/>
            <person name="Rohde M."/>
            <person name="Sikorski J."/>
            <person name="Goker M."/>
            <person name="Woyke T."/>
            <person name="Bristow J."/>
            <person name="Eisen J.A."/>
            <person name="Markowitz V."/>
            <person name="Hugenholtz P."/>
            <person name="Kyrpides N.C."/>
            <person name="Klenk H.P."/>
        </authorList>
    </citation>
    <scope>NUCLEOTIDE SEQUENCE [LARGE SCALE GENOMIC DNA]</scope>
    <source>
        <strain evidence="7">ATCC 23218 / DSM 43111 / CIP 107115 / JCM 7437 / KCTC 9190 / NBRC 14626 / NCTC 10488 / NRRL B-5397 / IMRU 509</strain>
    </source>
</reference>
<proteinExistence type="predicted"/>